<dbReference type="EC" id="2.4.1.-" evidence="12"/>
<evidence type="ECO:0000256" key="8">
    <source>
        <dbReference type="ARBA" id="ARBA00022989"/>
    </source>
</evidence>
<dbReference type="InterPro" id="IPR001503">
    <property type="entry name" value="Glyco_trans_10"/>
</dbReference>
<keyword evidence="9 12" id="KW-0333">Golgi apparatus</keyword>
<keyword evidence="11" id="KW-0325">Glycoprotein</keyword>
<evidence type="ECO:0000256" key="6">
    <source>
        <dbReference type="ARBA" id="ARBA00022692"/>
    </source>
</evidence>
<gene>
    <name evidence="15" type="ORF">IZO911_LOCUS36333</name>
</gene>
<keyword evidence="10 12" id="KW-0472">Membrane</keyword>
<proteinExistence type="inferred from homology"/>
<keyword evidence="4 12" id="KW-0328">Glycosyltransferase</keyword>
<keyword evidence="5 12" id="KW-0808">Transferase</keyword>
<evidence type="ECO:0000256" key="10">
    <source>
        <dbReference type="ARBA" id="ARBA00023136"/>
    </source>
</evidence>
<dbReference type="UniPathway" id="UPA00378"/>
<name>A0A815GVB5_9BILA</name>
<dbReference type="Proteomes" id="UP000663860">
    <property type="component" value="Unassembled WGS sequence"/>
</dbReference>
<comment type="caution">
    <text evidence="15">The sequence shown here is derived from an EMBL/GenBank/DDBJ whole genome shotgun (WGS) entry which is preliminary data.</text>
</comment>
<keyword evidence="7" id="KW-0735">Signal-anchor</keyword>
<evidence type="ECO:0000256" key="1">
    <source>
        <dbReference type="ARBA" id="ARBA00004323"/>
    </source>
</evidence>
<protein>
    <recommendedName>
        <fullName evidence="12">Fucosyltransferase</fullName>
        <ecNumber evidence="12">2.4.1.-</ecNumber>
    </recommendedName>
</protein>
<evidence type="ECO:0000259" key="14">
    <source>
        <dbReference type="Pfam" id="PF17039"/>
    </source>
</evidence>
<evidence type="ECO:0000259" key="13">
    <source>
        <dbReference type="Pfam" id="PF00852"/>
    </source>
</evidence>
<evidence type="ECO:0000256" key="4">
    <source>
        <dbReference type="ARBA" id="ARBA00022676"/>
    </source>
</evidence>
<dbReference type="InterPro" id="IPR055270">
    <property type="entry name" value="Glyco_tran_10_C"/>
</dbReference>
<evidence type="ECO:0000256" key="11">
    <source>
        <dbReference type="ARBA" id="ARBA00023180"/>
    </source>
</evidence>
<keyword evidence="8 12" id="KW-1133">Transmembrane helix</keyword>
<dbReference type="InterPro" id="IPR031481">
    <property type="entry name" value="Glyco_tran_10_N"/>
</dbReference>
<dbReference type="InterPro" id="IPR038577">
    <property type="entry name" value="GT10-like_C_sf"/>
</dbReference>
<evidence type="ECO:0000256" key="2">
    <source>
        <dbReference type="ARBA" id="ARBA00004922"/>
    </source>
</evidence>
<evidence type="ECO:0000256" key="7">
    <source>
        <dbReference type="ARBA" id="ARBA00022968"/>
    </source>
</evidence>
<dbReference type="EMBL" id="CAJNOE010000834">
    <property type="protein sequence ID" value="CAF1342950.1"/>
    <property type="molecule type" value="Genomic_DNA"/>
</dbReference>
<dbReference type="GO" id="GO:0032580">
    <property type="term" value="C:Golgi cisterna membrane"/>
    <property type="evidence" value="ECO:0007669"/>
    <property type="project" value="UniProtKB-SubCell"/>
</dbReference>
<keyword evidence="6 12" id="KW-0812">Transmembrane</keyword>
<feature type="domain" description="Fucosyltransferase N-terminal" evidence="14">
    <location>
        <begin position="71"/>
        <end position="183"/>
    </location>
</feature>
<dbReference type="Pfam" id="PF00852">
    <property type="entry name" value="Glyco_transf_10"/>
    <property type="match status" value="1"/>
</dbReference>
<evidence type="ECO:0000256" key="9">
    <source>
        <dbReference type="ARBA" id="ARBA00023034"/>
    </source>
</evidence>
<dbReference type="GO" id="GO:0000139">
    <property type="term" value="C:Golgi membrane"/>
    <property type="evidence" value="ECO:0007669"/>
    <property type="project" value="UniProtKB-SubCell"/>
</dbReference>
<dbReference type="Pfam" id="PF17039">
    <property type="entry name" value="Glyco_tran_10_N"/>
    <property type="match status" value="1"/>
</dbReference>
<evidence type="ECO:0000313" key="15">
    <source>
        <dbReference type="EMBL" id="CAF1342950.1"/>
    </source>
</evidence>
<dbReference type="AlphaFoldDB" id="A0A815GVB5"/>
<evidence type="ECO:0000313" key="16">
    <source>
        <dbReference type="Proteomes" id="UP000663860"/>
    </source>
</evidence>
<feature type="transmembrane region" description="Helical" evidence="12">
    <location>
        <begin position="20"/>
        <end position="39"/>
    </location>
</feature>
<comment type="subcellular location">
    <subcellularLocation>
        <location evidence="1">Golgi apparatus membrane</location>
        <topology evidence="1">Single-pass type II membrane protein</topology>
    </subcellularLocation>
    <subcellularLocation>
        <location evidence="12">Golgi apparatus</location>
        <location evidence="12">Golgi stack membrane</location>
        <topology evidence="12">Single-pass type II membrane protein</topology>
    </subcellularLocation>
</comment>
<sequence length="409" mass="48528">MNAAMFNIFRYCSRLRYLLLCRQCLISVFLLCILVYATFRVKLSNDYKNAQVFYKTQQSICNNNLNQNQNRTKIILFWTKLFKRKADENYINNYFFTSSGRCGTNQCRVTNNRDELCTSDAIIFHARGPIYMNDMPTKRLPHQRYVLLIKEPPYKTTAIVGHLNYFFNWTATYRTDSDINYQYFYWRRKAKPTNETSQKSYLKNRQARAASMISNCYSQSNREGYLQRLNSVIPVTHVGYCSGTKCHKSREICLSQLAETHPFYLSFENSLCRDYATEKYANVIINNQMIPIVFSQTPNLYIPNSYIDANQFSSPEDLGQFLRQLTLNTTMYDSYFKWKDEYDLIIPSPDDYLCDLCKKLNNPNEPYKVYDSMKKWLYNDAKCQRWVSKLNKTIDIPVDESMDYEEPWF</sequence>
<dbReference type="PANTHER" id="PTHR48438">
    <property type="entry name" value="ALPHA-(1,3)-FUCOSYLTRANSFERASE C-RELATED"/>
    <property type="match status" value="1"/>
</dbReference>
<evidence type="ECO:0000256" key="12">
    <source>
        <dbReference type="RuleBase" id="RU003832"/>
    </source>
</evidence>
<dbReference type="SUPFAM" id="SSF53756">
    <property type="entry name" value="UDP-Glycosyltransferase/glycogen phosphorylase"/>
    <property type="match status" value="1"/>
</dbReference>
<comment type="pathway">
    <text evidence="2">Protein modification; protein glycosylation.</text>
</comment>
<dbReference type="PANTHER" id="PTHR48438:SF1">
    <property type="entry name" value="ALPHA-(1,3)-FUCOSYLTRANSFERASE C-RELATED"/>
    <property type="match status" value="1"/>
</dbReference>
<reference evidence="15" key="1">
    <citation type="submission" date="2021-02" db="EMBL/GenBank/DDBJ databases">
        <authorList>
            <person name="Nowell W R."/>
        </authorList>
    </citation>
    <scope>NUCLEOTIDE SEQUENCE</scope>
</reference>
<accession>A0A815GVB5</accession>
<organism evidence="15 16">
    <name type="scientific">Adineta steineri</name>
    <dbReference type="NCBI Taxonomy" id="433720"/>
    <lineage>
        <taxon>Eukaryota</taxon>
        <taxon>Metazoa</taxon>
        <taxon>Spiralia</taxon>
        <taxon>Gnathifera</taxon>
        <taxon>Rotifera</taxon>
        <taxon>Eurotatoria</taxon>
        <taxon>Bdelloidea</taxon>
        <taxon>Adinetida</taxon>
        <taxon>Adinetidae</taxon>
        <taxon>Adineta</taxon>
    </lineage>
</organism>
<evidence type="ECO:0000256" key="3">
    <source>
        <dbReference type="ARBA" id="ARBA00008919"/>
    </source>
</evidence>
<dbReference type="GO" id="GO:0008417">
    <property type="term" value="F:fucosyltransferase activity"/>
    <property type="evidence" value="ECO:0007669"/>
    <property type="project" value="InterPro"/>
</dbReference>
<evidence type="ECO:0000256" key="5">
    <source>
        <dbReference type="ARBA" id="ARBA00022679"/>
    </source>
</evidence>
<feature type="domain" description="Fucosyltransferase C-terminal" evidence="13">
    <location>
        <begin position="203"/>
        <end position="376"/>
    </location>
</feature>
<comment type="similarity">
    <text evidence="3 12">Belongs to the glycosyltransferase 10 family.</text>
</comment>
<dbReference type="Gene3D" id="3.40.50.11660">
    <property type="entry name" value="Glycosyl transferase family 10, C-terminal domain"/>
    <property type="match status" value="1"/>
</dbReference>